<organism evidence="1">
    <name type="scientific">Amphimedon queenslandica</name>
    <name type="common">Sponge</name>
    <dbReference type="NCBI Taxonomy" id="400682"/>
    <lineage>
        <taxon>Eukaryota</taxon>
        <taxon>Metazoa</taxon>
        <taxon>Porifera</taxon>
        <taxon>Demospongiae</taxon>
        <taxon>Heteroscleromorpha</taxon>
        <taxon>Haplosclerida</taxon>
        <taxon>Niphatidae</taxon>
        <taxon>Amphimedon</taxon>
    </lineage>
</organism>
<evidence type="ECO:0008006" key="2">
    <source>
        <dbReference type="Google" id="ProtNLM"/>
    </source>
</evidence>
<dbReference type="PANTHER" id="PTHR33050">
    <property type="entry name" value="REVERSE TRANSCRIPTASE DOMAIN-CONTAINING PROTEIN"/>
    <property type="match status" value="1"/>
</dbReference>
<dbReference type="EnsemblMetazoa" id="Aqu2.1.28922_001">
    <property type="protein sequence ID" value="Aqu2.1.28922_001"/>
    <property type="gene ID" value="Aqu2.1.28922"/>
</dbReference>
<evidence type="ECO:0000313" key="1">
    <source>
        <dbReference type="EnsemblMetazoa" id="Aqu2.1.28922_001"/>
    </source>
</evidence>
<dbReference type="AlphaFoldDB" id="A0A1X7UND5"/>
<dbReference type="OrthoDB" id="5987432at2759"/>
<sequence length="179" mass="19652">MIVDLSFPKGRSVNDNIPSDLCSLSYPSLDDAVSFILELGQFTQMVKLDLKCVYLILPIHRCDYQDLGVVGRAKCLLTSVSRLAFLQPKIFTAVADALAWVLHLAGIAHLIHYLHNFLLIVSLLSDQGSQALHTALEMLADLGVPVSQPKLKGPSTTVTLMGNFLDSARLELRLPQNKV</sequence>
<reference evidence="1" key="1">
    <citation type="submission" date="2017-05" db="UniProtKB">
        <authorList>
            <consortium name="EnsemblMetazoa"/>
        </authorList>
    </citation>
    <scope>IDENTIFICATION</scope>
</reference>
<accession>A0A1X7UND5</accession>
<name>A0A1X7UND5_AMPQE</name>
<protein>
    <recommendedName>
        <fullName evidence="2">Reverse transcriptase domain-containing protein</fullName>
    </recommendedName>
</protein>
<dbReference type="InterPro" id="IPR052055">
    <property type="entry name" value="Hepadnavirus_pol/RT"/>
</dbReference>
<dbReference type="PANTHER" id="PTHR33050:SF8">
    <property type="entry name" value="REVERSE TRANSCRIPTASE DOMAIN-CONTAINING PROTEIN"/>
    <property type="match status" value="1"/>
</dbReference>
<dbReference type="InParanoid" id="A0A1X7UND5"/>
<proteinExistence type="predicted"/>